<evidence type="ECO:0000313" key="2">
    <source>
        <dbReference type="Proteomes" id="UP001381003"/>
    </source>
</evidence>
<name>A0ABZ2F905_9MICO</name>
<dbReference type="SUPFAM" id="SSF48613">
    <property type="entry name" value="Heme oxygenase-like"/>
    <property type="match status" value="1"/>
</dbReference>
<organism evidence="1 2">
    <name type="scientific">Janibacter terrae</name>
    <dbReference type="NCBI Taxonomy" id="103817"/>
    <lineage>
        <taxon>Bacteria</taxon>
        <taxon>Bacillati</taxon>
        <taxon>Actinomycetota</taxon>
        <taxon>Actinomycetes</taxon>
        <taxon>Micrococcales</taxon>
        <taxon>Intrasporangiaceae</taxon>
        <taxon>Janibacter</taxon>
    </lineage>
</organism>
<accession>A0ABZ2F905</accession>
<evidence type="ECO:0000313" key="1">
    <source>
        <dbReference type="EMBL" id="WWF03749.1"/>
    </source>
</evidence>
<proteinExistence type="predicted"/>
<dbReference type="SMART" id="SM01236">
    <property type="entry name" value="Haem_oxygenase_2"/>
    <property type="match status" value="1"/>
</dbReference>
<keyword evidence="2" id="KW-1185">Reference proteome</keyword>
<sequence>MSAPLPGPRGPVSEHVLEVLQGRPAGPGPAPGSAGVDVLGDDDVQLALWLLLELHHRGLEGVDPGLEGDPEVLRLRRGLEDAHLAALRELTRERLARVDDGADLADQIAALLADDDGPSLADFLARRADVDQVHEFLRQRSIYHLAESDPHAFVVPRLDGPAKVALAELQYDEFGAGRPARLHSLLFAQALQACGLDPTYGAYLDEARASTLAVNTTMLVLGLSRRWRGAAMGHLAAFESTSSVPCRRIAAGARRLGLPDEVEAYYDEHVEADAVHEQLAIRSICVPLVDAEPELREDVLFGVAACLELDALAAREQLELWRAGSVAEVSA</sequence>
<protein>
    <submittedName>
        <fullName evidence="1">Iron-containing redox enzyme family protein</fullName>
    </submittedName>
</protein>
<dbReference type="EMBL" id="CP104874">
    <property type="protein sequence ID" value="WWF03749.1"/>
    <property type="molecule type" value="Genomic_DNA"/>
</dbReference>
<reference evidence="1 2" key="1">
    <citation type="submission" date="2022-09" db="EMBL/GenBank/DDBJ databases">
        <title>Complete genome sequence of Janibacter terrae strain COS04-44, PCL-degrading bacteria isolated from oil spilled coast.</title>
        <authorList>
            <person name="Park H."/>
            <person name="Kim J.Y."/>
            <person name="An S.H."/>
            <person name="Lee C.M."/>
            <person name="Weon H.-Y."/>
        </authorList>
    </citation>
    <scope>NUCLEOTIDE SEQUENCE [LARGE SCALE GENOMIC DNA]</scope>
    <source>
        <strain evidence="1 2">COS04-44</strain>
    </source>
</reference>
<dbReference type="Gene3D" id="1.20.910.10">
    <property type="entry name" value="Heme oxygenase-like"/>
    <property type="match status" value="1"/>
</dbReference>
<dbReference type="RefSeq" id="WP_338537407.1">
    <property type="nucleotide sequence ID" value="NZ_CP104874.1"/>
</dbReference>
<dbReference type="Proteomes" id="UP001381003">
    <property type="component" value="Chromosome"/>
</dbReference>
<dbReference type="Pfam" id="PF14518">
    <property type="entry name" value="Haem_oxygenas_2"/>
    <property type="match status" value="1"/>
</dbReference>
<dbReference type="InterPro" id="IPR016084">
    <property type="entry name" value="Haem_Oase-like_multi-hlx"/>
</dbReference>
<gene>
    <name evidence="1" type="ORF">N5P18_08485</name>
</gene>